<accession>A0A0R2AYF4</accession>
<evidence type="ECO:0000313" key="3">
    <source>
        <dbReference type="Proteomes" id="UP000052012"/>
    </source>
</evidence>
<organism evidence="2 3">
    <name type="scientific">Apilactobacillus ozensis DSM 23829 = JCM 17196</name>
    <dbReference type="NCBI Taxonomy" id="1423781"/>
    <lineage>
        <taxon>Bacteria</taxon>
        <taxon>Bacillati</taxon>
        <taxon>Bacillota</taxon>
        <taxon>Bacilli</taxon>
        <taxon>Lactobacillales</taxon>
        <taxon>Lactobacillaceae</taxon>
        <taxon>Apilactobacillus</taxon>
    </lineage>
</organism>
<dbReference type="InterPro" id="IPR032083">
    <property type="entry name" value="DUF4811"/>
</dbReference>
<evidence type="ECO:0000256" key="1">
    <source>
        <dbReference type="SAM" id="Phobius"/>
    </source>
</evidence>
<proteinExistence type="predicted"/>
<evidence type="ECO:0008006" key="4">
    <source>
        <dbReference type="Google" id="ProtNLM"/>
    </source>
</evidence>
<dbReference type="RefSeq" id="WP_054658652.1">
    <property type="nucleotide sequence ID" value="NZ_AYYQ01000030.1"/>
</dbReference>
<comment type="caution">
    <text evidence="2">The sequence shown here is derived from an EMBL/GenBank/DDBJ whole genome shotgun (WGS) entry which is preliminary data.</text>
</comment>
<keyword evidence="1" id="KW-0472">Membrane</keyword>
<dbReference type="STRING" id="1423781.FD06_GL001425"/>
<dbReference type="PATRIC" id="fig|1423781.4.peg.1474"/>
<reference evidence="2 3" key="1">
    <citation type="journal article" date="2015" name="Genome Announc.">
        <title>Expanding the biotechnology potential of lactobacilli through comparative genomics of 213 strains and associated genera.</title>
        <authorList>
            <person name="Sun Z."/>
            <person name="Harris H.M."/>
            <person name="McCann A."/>
            <person name="Guo C."/>
            <person name="Argimon S."/>
            <person name="Zhang W."/>
            <person name="Yang X."/>
            <person name="Jeffery I.B."/>
            <person name="Cooney J.C."/>
            <person name="Kagawa T.F."/>
            <person name="Liu W."/>
            <person name="Song Y."/>
            <person name="Salvetti E."/>
            <person name="Wrobel A."/>
            <person name="Rasinkangas P."/>
            <person name="Parkhill J."/>
            <person name="Rea M.C."/>
            <person name="O'Sullivan O."/>
            <person name="Ritari J."/>
            <person name="Douillard F.P."/>
            <person name="Paul Ross R."/>
            <person name="Yang R."/>
            <person name="Briner A.E."/>
            <person name="Felis G.E."/>
            <person name="de Vos W.M."/>
            <person name="Barrangou R."/>
            <person name="Klaenhammer T.R."/>
            <person name="Caufield P.W."/>
            <person name="Cui Y."/>
            <person name="Zhang H."/>
            <person name="O'Toole P.W."/>
        </authorList>
    </citation>
    <scope>NUCLEOTIDE SEQUENCE [LARGE SCALE GENOMIC DNA]</scope>
    <source>
        <strain evidence="2 3">DSM 23829</strain>
    </source>
</reference>
<protein>
    <recommendedName>
        <fullName evidence="4">DUF4811 domain-containing protein</fullName>
    </recommendedName>
</protein>
<keyword evidence="1" id="KW-0812">Transmembrane</keyword>
<evidence type="ECO:0000313" key="2">
    <source>
        <dbReference type="EMBL" id="KRM68211.1"/>
    </source>
</evidence>
<keyword evidence="3" id="KW-1185">Reference proteome</keyword>
<sequence>MIIFVLIIAGLCFFLCTNLLVNNRSLHLISSLFFGLLTTLSVILIIANFNNHFGMHKVTYTKSSVLASNSKDINVLLNQPIGTSGKDKVVIYKTNLNQKKPLNTSTDKTENRILQGETNARLVTKKTKWEYKNDSYKFWFDFAQKPNRYKTVNYFYIPKDWLNLTVKQAQALPKIIEKVKSQMGNSNNPQAMKQAAQSFVQSEVMKGMQQNPKMTAKEKNVLIKQSTAKFEQKAKQQAMAKMLPLIKKQLASVK</sequence>
<name>A0A0R2AYF4_9LACO</name>
<dbReference type="EMBL" id="AYYQ01000030">
    <property type="protein sequence ID" value="KRM68211.1"/>
    <property type="molecule type" value="Genomic_DNA"/>
</dbReference>
<dbReference type="Proteomes" id="UP000052012">
    <property type="component" value="Unassembled WGS sequence"/>
</dbReference>
<dbReference type="Pfam" id="PF16069">
    <property type="entry name" value="DUF4811"/>
    <property type="match status" value="1"/>
</dbReference>
<dbReference type="AlphaFoldDB" id="A0A0R2AYF4"/>
<gene>
    <name evidence="2" type="ORF">FD06_GL001425</name>
</gene>
<feature type="transmembrane region" description="Helical" evidence="1">
    <location>
        <begin position="28"/>
        <end position="47"/>
    </location>
</feature>
<keyword evidence="1" id="KW-1133">Transmembrane helix</keyword>
<dbReference type="OrthoDB" id="2249491at2"/>